<dbReference type="VEuPathDB" id="MicrosporidiaDB:EHP00_1711"/>
<reference evidence="2 3" key="1">
    <citation type="journal article" date="2017" name="Environ. Microbiol.">
        <title>Decay of the glycolytic pathway and adaptation to intranuclear parasitism within Enterocytozoonidae microsporidia.</title>
        <authorList>
            <person name="Wiredu Boakye D."/>
            <person name="Jaroenlak P."/>
            <person name="Prachumwat A."/>
            <person name="Williams T.A."/>
            <person name="Bateman K.S."/>
            <person name="Itsathitphaisarn O."/>
            <person name="Sritunyalucksana K."/>
            <person name="Paszkiewicz K.H."/>
            <person name="Moore K.A."/>
            <person name="Stentiford G.D."/>
            <person name="Williams B.A."/>
        </authorList>
    </citation>
    <scope>NUCLEOTIDE SEQUENCE [LARGE SCALE GENOMIC DNA]</scope>
    <source>
        <strain evidence="2 3">TH1</strain>
    </source>
</reference>
<dbReference type="AlphaFoldDB" id="A0A1W0E7H9"/>
<dbReference type="EMBL" id="MNPJ01000013">
    <property type="protein sequence ID" value="OQS55183.1"/>
    <property type="molecule type" value="Genomic_DNA"/>
</dbReference>
<accession>A0A1W0E7H9</accession>
<keyword evidence="1" id="KW-0472">Membrane</keyword>
<proteinExistence type="predicted"/>
<keyword evidence="1" id="KW-1133">Transmembrane helix</keyword>
<evidence type="ECO:0000313" key="3">
    <source>
        <dbReference type="Proteomes" id="UP000192758"/>
    </source>
</evidence>
<feature type="transmembrane region" description="Helical" evidence="1">
    <location>
        <begin position="219"/>
        <end position="243"/>
    </location>
</feature>
<keyword evidence="3" id="KW-1185">Reference proteome</keyword>
<organism evidence="2 3">
    <name type="scientific">Ecytonucleospora hepatopenaei</name>
    <dbReference type="NCBI Taxonomy" id="646526"/>
    <lineage>
        <taxon>Eukaryota</taxon>
        <taxon>Fungi</taxon>
        <taxon>Fungi incertae sedis</taxon>
        <taxon>Microsporidia</taxon>
        <taxon>Enterocytozoonidae</taxon>
        <taxon>Ecytonucleospora</taxon>
    </lineage>
</organism>
<evidence type="ECO:0000256" key="1">
    <source>
        <dbReference type="SAM" id="Phobius"/>
    </source>
</evidence>
<comment type="caution">
    <text evidence="2">The sequence shown here is derived from an EMBL/GenBank/DDBJ whole genome shotgun (WGS) entry which is preliminary data.</text>
</comment>
<dbReference type="Proteomes" id="UP000192758">
    <property type="component" value="Unassembled WGS sequence"/>
</dbReference>
<name>A0A1W0E7H9_9MICR</name>
<protein>
    <submittedName>
        <fullName evidence="2">Uncharacterized protein</fullName>
    </submittedName>
</protein>
<keyword evidence="1" id="KW-0812">Transmembrane</keyword>
<gene>
    <name evidence="2" type="ORF">EHP00_1711</name>
</gene>
<sequence>MLLLFYKLLYSVNVNNISDSCIEKCLENIKLVENAVDSSLKENDVHFENFKIKNTNFVQEISNCEPKNTYVVFFDNLYNDLSKTIVKYKYDIAEHFFRNLKNFFQHIKKVDLYERKEAFVFKKNYFPSEFIDKYIKIYKQKLKDYKFLFRKYMENNFDNLQKNTRNDLTLQKNILLAKLDQVECAWNITNQYFTELINNIFYNKKMSLFSKNKNNKNKIAYIIGFTVLAFVLLAIGIYLLFYFKKRNKNTLSPKKIIL</sequence>
<evidence type="ECO:0000313" key="2">
    <source>
        <dbReference type="EMBL" id="OQS55183.1"/>
    </source>
</evidence>